<evidence type="ECO:0000313" key="2">
    <source>
        <dbReference type="EMBL" id="VVC88511.1"/>
    </source>
</evidence>
<evidence type="ECO:0000256" key="1">
    <source>
        <dbReference type="SAM" id="MobiDB-lite"/>
    </source>
</evidence>
<evidence type="ECO:0008006" key="4">
    <source>
        <dbReference type="Google" id="ProtNLM"/>
    </source>
</evidence>
<feature type="compositionally biased region" description="Basic residues" evidence="1">
    <location>
        <begin position="125"/>
        <end position="146"/>
    </location>
</feature>
<keyword evidence="3" id="KW-1185">Reference proteome</keyword>
<reference evidence="2 3" key="1">
    <citation type="submission" date="2017-07" db="EMBL/GenBank/DDBJ databases">
        <authorList>
            <person name="Talla V."/>
            <person name="Backstrom N."/>
        </authorList>
    </citation>
    <scope>NUCLEOTIDE SEQUENCE [LARGE SCALE GENOMIC DNA]</scope>
</reference>
<evidence type="ECO:0000313" key="3">
    <source>
        <dbReference type="Proteomes" id="UP000324832"/>
    </source>
</evidence>
<sequence length="274" mass="32412">MFDTDYEQYLPIERVITHPEFKDHCVDLALVFTFAGMTSDKPGNIVPLADVNVSTTVESEVTVLSWGQCHFDYYDELLRKGKSVDTYQPEEDYRYNDELAIGRLKTTLGENVNDNEYNYREKPERGKRHRGTLLRQNNKKSKKRLRYPGMEQRSQTHKYYGGEEVLRKNALRDSNTRYRRATSHHFSNTEHPKVNKLKFRRYIKFRKSSTSDMGWRRKMGSELDKLSIQQFRVISSDRCRKLLENEGLELNKILWDKNQLLCYTSEDGSIDSFH</sequence>
<organism evidence="2 3">
    <name type="scientific">Leptidea sinapis</name>
    <dbReference type="NCBI Taxonomy" id="189913"/>
    <lineage>
        <taxon>Eukaryota</taxon>
        <taxon>Metazoa</taxon>
        <taxon>Ecdysozoa</taxon>
        <taxon>Arthropoda</taxon>
        <taxon>Hexapoda</taxon>
        <taxon>Insecta</taxon>
        <taxon>Pterygota</taxon>
        <taxon>Neoptera</taxon>
        <taxon>Endopterygota</taxon>
        <taxon>Lepidoptera</taxon>
        <taxon>Glossata</taxon>
        <taxon>Ditrysia</taxon>
        <taxon>Papilionoidea</taxon>
        <taxon>Pieridae</taxon>
        <taxon>Dismorphiinae</taxon>
        <taxon>Leptidea</taxon>
    </lineage>
</organism>
<protein>
    <recommendedName>
        <fullName evidence="4">Peptidase S1 domain-containing protein</fullName>
    </recommendedName>
</protein>
<proteinExistence type="predicted"/>
<dbReference type="InterPro" id="IPR009003">
    <property type="entry name" value="Peptidase_S1_PA"/>
</dbReference>
<gene>
    <name evidence="2" type="ORF">LSINAPIS_LOCUS1865</name>
</gene>
<accession>A0A5E4PUD1</accession>
<dbReference type="SUPFAM" id="SSF50494">
    <property type="entry name" value="Trypsin-like serine proteases"/>
    <property type="match status" value="1"/>
</dbReference>
<dbReference type="Proteomes" id="UP000324832">
    <property type="component" value="Unassembled WGS sequence"/>
</dbReference>
<name>A0A5E4PUD1_9NEOP</name>
<feature type="region of interest" description="Disordered" evidence="1">
    <location>
        <begin position="121"/>
        <end position="154"/>
    </location>
</feature>
<dbReference type="EMBL" id="FZQP02000337">
    <property type="protein sequence ID" value="VVC88511.1"/>
    <property type="molecule type" value="Genomic_DNA"/>
</dbReference>
<dbReference type="AlphaFoldDB" id="A0A5E4PUD1"/>